<evidence type="ECO:0000256" key="4">
    <source>
        <dbReference type="ARBA" id="ARBA00012173"/>
    </source>
</evidence>
<dbReference type="SUPFAM" id="SSF56425">
    <property type="entry name" value="Succinate dehydrogenase/fumarate reductase flavoprotein, catalytic domain"/>
    <property type="match status" value="1"/>
</dbReference>
<dbReference type="EMBL" id="VSSQ01063660">
    <property type="protein sequence ID" value="MPN16666.1"/>
    <property type="molecule type" value="Genomic_DNA"/>
</dbReference>
<dbReference type="GO" id="GO:0034628">
    <property type="term" value="P:'de novo' NAD+ biosynthetic process from L-aspartate"/>
    <property type="evidence" value="ECO:0007669"/>
    <property type="project" value="TreeGrafter"/>
</dbReference>
<keyword evidence="6" id="KW-0662">Pyridine nucleotide biosynthesis</keyword>
<dbReference type="Pfam" id="PF00890">
    <property type="entry name" value="FAD_binding_2"/>
    <property type="match status" value="1"/>
</dbReference>
<evidence type="ECO:0000256" key="8">
    <source>
        <dbReference type="ARBA" id="ARBA00023002"/>
    </source>
</evidence>
<dbReference type="InterPro" id="IPR027477">
    <property type="entry name" value="Succ_DH/fumarate_Rdtase_cat_sf"/>
</dbReference>
<dbReference type="InterPro" id="IPR036188">
    <property type="entry name" value="FAD/NAD-bd_sf"/>
</dbReference>
<evidence type="ECO:0000256" key="1">
    <source>
        <dbReference type="ARBA" id="ARBA00001974"/>
    </source>
</evidence>
<dbReference type="UniPathway" id="UPA00253">
    <property type="reaction ID" value="UER00326"/>
</dbReference>
<comment type="caution">
    <text evidence="10">The sequence shown here is derived from an EMBL/GenBank/DDBJ whole genome shotgun (WGS) entry which is preliminary data.</text>
</comment>
<dbReference type="InterPro" id="IPR003953">
    <property type="entry name" value="FAD-dep_OxRdtase_2_FAD-bd"/>
</dbReference>
<keyword evidence="8 10" id="KW-0560">Oxidoreductase</keyword>
<comment type="similarity">
    <text evidence="3">Belongs to the FAD-dependent oxidoreductase 2 family. NadB subfamily.</text>
</comment>
<comment type="pathway">
    <text evidence="2">Cofactor biosynthesis; NAD(+) biosynthesis; iminoaspartate from L-aspartate (oxidase route): step 1/1.</text>
</comment>
<name>A0A645FSG5_9ZZZZ</name>
<dbReference type="InterPro" id="IPR005288">
    <property type="entry name" value="NadB"/>
</dbReference>
<evidence type="ECO:0000256" key="7">
    <source>
        <dbReference type="ARBA" id="ARBA00022827"/>
    </source>
</evidence>
<gene>
    <name evidence="10" type="primary">nadB_30</name>
    <name evidence="10" type="ORF">SDC9_164011</name>
</gene>
<evidence type="ECO:0000313" key="10">
    <source>
        <dbReference type="EMBL" id="MPN16666.1"/>
    </source>
</evidence>
<dbReference type="GO" id="GO:0008734">
    <property type="term" value="F:L-aspartate oxidase activity"/>
    <property type="evidence" value="ECO:0007669"/>
    <property type="project" value="UniProtKB-EC"/>
</dbReference>
<evidence type="ECO:0000256" key="2">
    <source>
        <dbReference type="ARBA" id="ARBA00004950"/>
    </source>
</evidence>
<dbReference type="SUPFAM" id="SSF51905">
    <property type="entry name" value="FAD/NAD(P)-binding domain"/>
    <property type="match status" value="1"/>
</dbReference>
<dbReference type="AlphaFoldDB" id="A0A645FSG5"/>
<comment type="cofactor">
    <cofactor evidence="1">
        <name>FAD</name>
        <dbReference type="ChEBI" id="CHEBI:57692"/>
    </cofactor>
</comment>
<organism evidence="10">
    <name type="scientific">bioreactor metagenome</name>
    <dbReference type="NCBI Taxonomy" id="1076179"/>
    <lineage>
        <taxon>unclassified sequences</taxon>
        <taxon>metagenomes</taxon>
        <taxon>ecological metagenomes</taxon>
    </lineage>
</organism>
<dbReference type="PANTHER" id="PTHR42716:SF2">
    <property type="entry name" value="L-ASPARTATE OXIDASE, CHLOROPLASTIC"/>
    <property type="match status" value="1"/>
</dbReference>
<dbReference type="Gene3D" id="3.90.700.10">
    <property type="entry name" value="Succinate dehydrogenase/fumarate reductase flavoprotein, catalytic domain"/>
    <property type="match status" value="1"/>
</dbReference>
<proteinExistence type="inferred from homology"/>
<reference evidence="10" key="1">
    <citation type="submission" date="2019-08" db="EMBL/GenBank/DDBJ databases">
        <authorList>
            <person name="Kucharzyk K."/>
            <person name="Murdoch R.W."/>
            <person name="Higgins S."/>
            <person name="Loffler F."/>
        </authorList>
    </citation>
    <scope>NUCLEOTIDE SEQUENCE</scope>
</reference>
<accession>A0A645FSG5</accession>
<evidence type="ECO:0000259" key="9">
    <source>
        <dbReference type="Pfam" id="PF00890"/>
    </source>
</evidence>
<keyword evidence="7" id="KW-0274">FAD</keyword>
<protein>
    <recommendedName>
        <fullName evidence="4">L-aspartate oxidase</fullName>
        <ecNumber evidence="4">1.4.3.16</ecNumber>
    </recommendedName>
</protein>
<dbReference type="Gene3D" id="3.50.50.60">
    <property type="entry name" value="FAD/NAD(P)-binding domain"/>
    <property type="match status" value="1"/>
</dbReference>
<sequence>MNYTREGAHTINRIVHYKDKTGNRVEEVLLNNVRDRKNIKFNQNCCLVDILKKDNLCMGGICIKDNKQINIYSKVTILATGGIGGVFKNSTNERIITGDGIAIGIKNNIKVKNINYIQFHPTVFYSENNNNERRFLISESVRGEGGKLINNKGERFVDELLPRDVVSKFIIEEEKKTNSNNVYLDVSFMPKDFTKKISYYI</sequence>
<evidence type="ECO:0000256" key="5">
    <source>
        <dbReference type="ARBA" id="ARBA00022630"/>
    </source>
</evidence>
<dbReference type="EC" id="1.4.3.16" evidence="4"/>
<dbReference type="PANTHER" id="PTHR42716">
    <property type="entry name" value="L-ASPARTATE OXIDASE"/>
    <property type="match status" value="1"/>
</dbReference>
<keyword evidence="5" id="KW-0285">Flavoprotein</keyword>
<feature type="domain" description="FAD-dependent oxidoreductase 2 FAD-binding" evidence="9">
    <location>
        <begin position="3"/>
        <end position="187"/>
    </location>
</feature>
<evidence type="ECO:0000256" key="3">
    <source>
        <dbReference type="ARBA" id="ARBA00008562"/>
    </source>
</evidence>
<evidence type="ECO:0000256" key="6">
    <source>
        <dbReference type="ARBA" id="ARBA00022642"/>
    </source>
</evidence>